<dbReference type="GO" id="GO:0016020">
    <property type="term" value="C:membrane"/>
    <property type="evidence" value="ECO:0007669"/>
    <property type="project" value="InterPro"/>
</dbReference>
<sequence>MTQSSDDDFDWTLRSGSTPSSDTGPDSGVGGYGYYIYIEASDPRRLNDKAMILLPSFTRDGDFCLSFSFNMYGYHVNMLRVAKLVASGQLVTLWKMKGQQGPHWQTAQFNVDLRTADQLAFIGIRGEAFSGDIAVDSIAVRSGRCVDGEKNVGPH</sequence>
<feature type="compositionally biased region" description="Polar residues" evidence="1">
    <location>
        <begin position="14"/>
        <end position="24"/>
    </location>
</feature>
<dbReference type="Proteomes" id="UP001209878">
    <property type="component" value="Unassembled WGS sequence"/>
</dbReference>
<name>A0AAD9KPG3_RIDPI</name>
<evidence type="ECO:0000259" key="2">
    <source>
        <dbReference type="PROSITE" id="PS50060"/>
    </source>
</evidence>
<dbReference type="PANTHER" id="PTHR23282:SF142">
    <property type="entry name" value="MAM DOMAIN-CONTAINING PROTEIN"/>
    <property type="match status" value="1"/>
</dbReference>
<dbReference type="EMBL" id="JAODUO010000755">
    <property type="protein sequence ID" value="KAK2175032.1"/>
    <property type="molecule type" value="Genomic_DNA"/>
</dbReference>
<comment type="caution">
    <text evidence="3">The sequence shown here is derived from an EMBL/GenBank/DDBJ whole genome shotgun (WGS) entry which is preliminary data.</text>
</comment>
<evidence type="ECO:0000313" key="4">
    <source>
        <dbReference type="Proteomes" id="UP001209878"/>
    </source>
</evidence>
<dbReference type="InterPro" id="IPR000998">
    <property type="entry name" value="MAM_dom"/>
</dbReference>
<accession>A0AAD9KPG3</accession>
<proteinExistence type="predicted"/>
<protein>
    <recommendedName>
        <fullName evidence="2">MAM domain-containing protein</fullName>
    </recommendedName>
</protein>
<dbReference type="Pfam" id="PF00629">
    <property type="entry name" value="MAM"/>
    <property type="match status" value="1"/>
</dbReference>
<organism evidence="3 4">
    <name type="scientific">Ridgeia piscesae</name>
    <name type="common">Tubeworm</name>
    <dbReference type="NCBI Taxonomy" id="27915"/>
    <lineage>
        <taxon>Eukaryota</taxon>
        <taxon>Metazoa</taxon>
        <taxon>Spiralia</taxon>
        <taxon>Lophotrochozoa</taxon>
        <taxon>Annelida</taxon>
        <taxon>Polychaeta</taxon>
        <taxon>Sedentaria</taxon>
        <taxon>Canalipalpata</taxon>
        <taxon>Sabellida</taxon>
        <taxon>Siboglinidae</taxon>
        <taxon>Ridgeia</taxon>
    </lineage>
</organism>
<evidence type="ECO:0000256" key="1">
    <source>
        <dbReference type="SAM" id="MobiDB-lite"/>
    </source>
</evidence>
<keyword evidence="4" id="KW-1185">Reference proteome</keyword>
<reference evidence="3" key="1">
    <citation type="journal article" date="2023" name="Mol. Biol. Evol.">
        <title>Third-Generation Sequencing Reveals the Adaptive Role of the Epigenome in Three Deep-Sea Polychaetes.</title>
        <authorList>
            <person name="Perez M."/>
            <person name="Aroh O."/>
            <person name="Sun Y."/>
            <person name="Lan Y."/>
            <person name="Juniper S.K."/>
            <person name="Young C.R."/>
            <person name="Angers B."/>
            <person name="Qian P.Y."/>
        </authorList>
    </citation>
    <scope>NUCLEOTIDE SEQUENCE</scope>
    <source>
        <strain evidence="3">R07B-5</strain>
    </source>
</reference>
<dbReference type="CDD" id="cd06263">
    <property type="entry name" value="MAM"/>
    <property type="match status" value="1"/>
</dbReference>
<feature type="region of interest" description="Disordered" evidence="1">
    <location>
        <begin position="1"/>
        <end position="25"/>
    </location>
</feature>
<dbReference type="SUPFAM" id="SSF49899">
    <property type="entry name" value="Concanavalin A-like lectins/glucanases"/>
    <property type="match status" value="1"/>
</dbReference>
<dbReference type="InterPro" id="IPR051560">
    <property type="entry name" value="MAM_domain-containing"/>
</dbReference>
<feature type="compositionally biased region" description="Acidic residues" evidence="1">
    <location>
        <begin position="1"/>
        <end position="10"/>
    </location>
</feature>
<dbReference type="PANTHER" id="PTHR23282">
    <property type="entry name" value="APICAL ENDOSOMAL GLYCOPROTEIN PRECURSOR"/>
    <property type="match status" value="1"/>
</dbReference>
<feature type="domain" description="MAM" evidence="2">
    <location>
        <begin position="1"/>
        <end position="147"/>
    </location>
</feature>
<dbReference type="Gene3D" id="2.60.120.200">
    <property type="match status" value="1"/>
</dbReference>
<dbReference type="PROSITE" id="PS50060">
    <property type="entry name" value="MAM_2"/>
    <property type="match status" value="1"/>
</dbReference>
<evidence type="ECO:0000313" key="3">
    <source>
        <dbReference type="EMBL" id="KAK2175032.1"/>
    </source>
</evidence>
<gene>
    <name evidence="3" type="ORF">NP493_756g00046</name>
</gene>
<dbReference type="AlphaFoldDB" id="A0AAD9KPG3"/>
<dbReference type="SMART" id="SM00137">
    <property type="entry name" value="MAM"/>
    <property type="match status" value="1"/>
</dbReference>
<dbReference type="InterPro" id="IPR013320">
    <property type="entry name" value="ConA-like_dom_sf"/>
</dbReference>